<dbReference type="Gene3D" id="3.10.450.50">
    <property type="match status" value="1"/>
</dbReference>
<dbReference type="GO" id="GO:0030638">
    <property type="term" value="P:polyketide metabolic process"/>
    <property type="evidence" value="ECO:0007669"/>
    <property type="project" value="InterPro"/>
</dbReference>
<sequence>MSVLDDARVAIVAEHMASEVRLDFDATIATFKHPRYELYGAGQVFDGEEAVRAYFAASRKTFPDQGNEVIALRPLEDAVLAEFWLTGTHLGPMRTPQGELAPTGKKVRVRMAAVFEFEPGGTGIVCERVYFDSASVLRQLTA</sequence>
<dbReference type="EMBL" id="CP047045">
    <property type="protein sequence ID" value="QGZ94205.1"/>
    <property type="molecule type" value="Genomic_DNA"/>
</dbReference>
<dbReference type="Proteomes" id="UP000431269">
    <property type="component" value="Chromosome"/>
</dbReference>
<dbReference type="RefSeq" id="WP_158765160.1">
    <property type="nucleotide sequence ID" value="NZ_CP047045.1"/>
</dbReference>
<reference evidence="2" key="1">
    <citation type="submission" date="2019-12" db="EMBL/GenBank/DDBJ databases">
        <title>Complete genome of Terracaulis silvestris 0127_4.</title>
        <authorList>
            <person name="Vieira S."/>
            <person name="Riedel T."/>
            <person name="Sproer C."/>
            <person name="Pascual J."/>
            <person name="Boedeker C."/>
            <person name="Overmann J."/>
        </authorList>
    </citation>
    <scope>NUCLEOTIDE SEQUENCE [LARGE SCALE GENOMIC DNA]</scope>
    <source>
        <strain evidence="2">0127_4</strain>
    </source>
</reference>
<organism evidence="1 2">
    <name type="scientific">Terricaulis silvestris</name>
    <dbReference type="NCBI Taxonomy" id="2686094"/>
    <lineage>
        <taxon>Bacteria</taxon>
        <taxon>Pseudomonadati</taxon>
        <taxon>Pseudomonadota</taxon>
        <taxon>Alphaproteobacteria</taxon>
        <taxon>Caulobacterales</taxon>
        <taxon>Caulobacteraceae</taxon>
        <taxon>Terricaulis</taxon>
    </lineage>
</organism>
<protein>
    <submittedName>
        <fullName evidence="1">Putative ester cyclase</fullName>
    </submittedName>
</protein>
<dbReference type="InterPro" id="IPR009959">
    <property type="entry name" value="Cyclase_SnoaL-like"/>
</dbReference>
<proteinExistence type="predicted"/>
<gene>
    <name evidence="1" type="ORF">DSM104635_01021</name>
</gene>
<dbReference type="KEGG" id="tsv:DSM104635_01021"/>
<evidence type="ECO:0000313" key="2">
    <source>
        <dbReference type="Proteomes" id="UP000431269"/>
    </source>
</evidence>
<dbReference type="SUPFAM" id="SSF54427">
    <property type="entry name" value="NTF2-like"/>
    <property type="match status" value="1"/>
</dbReference>
<name>A0A6I6MH94_9CAUL</name>
<dbReference type="AlphaFoldDB" id="A0A6I6MH94"/>
<dbReference type="Pfam" id="PF07366">
    <property type="entry name" value="SnoaL"/>
    <property type="match status" value="1"/>
</dbReference>
<evidence type="ECO:0000313" key="1">
    <source>
        <dbReference type="EMBL" id="QGZ94205.1"/>
    </source>
</evidence>
<dbReference type="InterPro" id="IPR032710">
    <property type="entry name" value="NTF2-like_dom_sf"/>
</dbReference>
<keyword evidence="2" id="KW-1185">Reference proteome</keyword>
<accession>A0A6I6MH94</accession>